<evidence type="ECO:0008006" key="6">
    <source>
        <dbReference type="Google" id="ProtNLM"/>
    </source>
</evidence>
<keyword evidence="2" id="KW-0806">Transcription termination</keyword>
<keyword evidence="2" id="KW-0804">Transcription</keyword>
<sequence>MHFVWRVRSAKFQSLTRPSFSNSRTQLAFLGKLFFCHASVDVFAANSEIRGYSSLKVDESFPNPPDDKEKPVAPLPSFVDSKKLKAISRVSEIGPNGKRRPQVLYLIELGVDLDQIESMTCRFPNFIYYSLEGKIKPLVEFLLDLGVPKSDVPTIFNRSPRLFGLSLSENLIPTMAFLEGLGVDKKRWAKLICGFPGILCYGRQKMKSNVDFLHEMGLSAESIGKILTQFPQIIGCSVEDKLRPVTEFFLERGYSMEEVRTMISRFGNLYSYSLAKNLIPKWEFFLTMNYPRHELVKFPQYFGYSLEQRIKPRYALMKECGVVLPLSTFLSSSSDYFHEALKSKVKQNAC</sequence>
<name>A0A8K0DUX2_9ROSA</name>
<dbReference type="PANTHER" id="PTHR13068:SF9">
    <property type="entry name" value="TRANSCRIPTION TERMINATION FACTOR MTERF5, CHLOROPLASTIC"/>
    <property type="match status" value="1"/>
</dbReference>
<dbReference type="AlphaFoldDB" id="A0A8K0DUX2"/>
<evidence type="ECO:0000313" key="4">
    <source>
        <dbReference type="EMBL" id="KAF3435196.1"/>
    </source>
</evidence>
<evidence type="ECO:0000256" key="1">
    <source>
        <dbReference type="ARBA" id="ARBA00007692"/>
    </source>
</evidence>
<dbReference type="InterPro" id="IPR003690">
    <property type="entry name" value="MTERF"/>
</dbReference>
<dbReference type="OrthoDB" id="637682at2759"/>
<dbReference type="GO" id="GO:0003676">
    <property type="term" value="F:nucleic acid binding"/>
    <property type="evidence" value="ECO:0007669"/>
    <property type="project" value="InterPro"/>
</dbReference>
<dbReference type="InterPro" id="IPR038538">
    <property type="entry name" value="MTERF_sf"/>
</dbReference>
<comment type="caution">
    <text evidence="4">The sequence shown here is derived from an EMBL/GenBank/DDBJ whole genome shotgun (WGS) entry which is preliminary data.</text>
</comment>
<dbReference type="PANTHER" id="PTHR13068">
    <property type="entry name" value="CGI-12 PROTEIN-RELATED"/>
    <property type="match status" value="1"/>
</dbReference>
<protein>
    <recommendedName>
        <fullName evidence="6">Mitochondrial transcription termination factor</fullName>
    </recommendedName>
</protein>
<gene>
    <name evidence="4" type="ORF">FNV43_RR22283</name>
</gene>
<dbReference type="Proteomes" id="UP000796880">
    <property type="component" value="Unassembled WGS sequence"/>
</dbReference>
<proteinExistence type="inferred from homology"/>
<dbReference type="GO" id="GO:0006353">
    <property type="term" value="P:DNA-templated transcription termination"/>
    <property type="evidence" value="ECO:0007669"/>
    <property type="project" value="UniProtKB-KW"/>
</dbReference>
<keyword evidence="5" id="KW-1185">Reference proteome</keyword>
<reference evidence="4" key="1">
    <citation type="submission" date="2020-03" db="EMBL/GenBank/DDBJ databases">
        <title>A high-quality chromosome-level genome assembly of a woody plant with both climbing and erect habits, Rhamnella rubrinervis.</title>
        <authorList>
            <person name="Lu Z."/>
            <person name="Yang Y."/>
            <person name="Zhu X."/>
            <person name="Sun Y."/>
        </authorList>
    </citation>
    <scope>NUCLEOTIDE SEQUENCE</scope>
    <source>
        <strain evidence="4">BYM</strain>
        <tissue evidence="4">Leaf</tissue>
    </source>
</reference>
<keyword evidence="3" id="KW-0809">Transit peptide</keyword>
<comment type="similarity">
    <text evidence="1">Belongs to the mTERF family.</text>
</comment>
<evidence type="ECO:0000256" key="3">
    <source>
        <dbReference type="ARBA" id="ARBA00022946"/>
    </source>
</evidence>
<evidence type="ECO:0000313" key="5">
    <source>
        <dbReference type="Proteomes" id="UP000796880"/>
    </source>
</evidence>
<evidence type="ECO:0000256" key="2">
    <source>
        <dbReference type="ARBA" id="ARBA00022472"/>
    </source>
</evidence>
<dbReference type="Gene3D" id="1.25.70.10">
    <property type="entry name" value="Transcription termination factor 3, mitochondrial"/>
    <property type="match status" value="1"/>
</dbReference>
<organism evidence="4 5">
    <name type="scientific">Rhamnella rubrinervis</name>
    <dbReference type="NCBI Taxonomy" id="2594499"/>
    <lineage>
        <taxon>Eukaryota</taxon>
        <taxon>Viridiplantae</taxon>
        <taxon>Streptophyta</taxon>
        <taxon>Embryophyta</taxon>
        <taxon>Tracheophyta</taxon>
        <taxon>Spermatophyta</taxon>
        <taxon>Magnoliopsida</taxon>
        <taxon>eudicotyledons</taxon>
        <taxon>Gunneridae</taxon>
        <taxon>Pentapetalae</taxon>
        <taxon>rosids</taxon>
        <taxon>fabids</taxon>
        <taxon>Rosales</taxon>
        <taxon>Rhamnaceae</taxon>
        <taxon>rhamnoid group</taxon>
        <taxon>Rhamneae</taxon>
        <taxon>Rhamnella</taxon>
    </lineage>
</organism>
<accession>A0A8K0DUX2</accession>
<dbReference type="Pfam" id="PF02536">
    <property type="entry name" value="mTERF"/>
    <property type="match status" value="1"/>
</dbReference>
<dbReference type="SMART" id="SM00733">
    <property type="entry name" value="Mterf"/>
    <property type="match status" value="6"/>
</dbReference>
<dbReference type="EMBL" id="VOIH02000010">
    <property type="protein sequence ID" value="KAF3435196.1"/>
    <property type="molecule type" value="Genomic_DNA"/>
</dbReference>
<keyword evidence="2" id="KW-0805">Transcription regulation</keyword>